<dbReference type="EnsemblPlants" id="EMT02248">
    <property type="protein sequence ID" value="EMT02248"/>
    <property type="gene ID" value="F775_30537"/>
</dbReference>
<reference evidence="2" key="1">
    <citation type="submission" date="2015-06" db="UniProtKB">
        <authorList>
            <consortium name="EnsemblPlants"/>
        </authorList>
    </citation>
    <scope>IDENTIFICATION</scope>
</reference>
<feature type="region of interest" description="Disordered" evidence="1">
    <location>
        <begin position="259"/>
        <end position="320"/>
    </location>
</feature>
<dbReference type="OMA" id="TPPHEEK"/>
<name>N1QS26_AEGTA</name>
<feature type="region of interest" description="Disordered" evidence="1">
    <location>
        <begin position="16"/>
        <end position="46"/>
    </location>
</feature>
<dbReference type="AlphaFoldDB" id="N1QS26"/>
<evidence type="ECO:0000256" key="1">
    <source>
        <dbReference type="SAM" id="MobiDB-lite"/>
    </source>
</evidence>
<feature type="compositionally biased region" description="Acidic residues" evidence="1">
    <location>
        <begin position="216"/>
        <end position="226"/>
    </location>
</feature>
<protein>
    <submittedName>
        <fullName evidence="2">Uncharacterized protein</fullName>
    </submittedName>
</protein>
<accession>N1QS26</accession>
<dbReference type="PANTHER" id="PTHR36138">
    <property type="entry name" value="EXPRESSED PROTEIN-RELATED"/>
    <property type="match status" value="1"/>
</dbReference>
<organism evidence="2">
    <name type="scientific">Aegilops tauschii</name>
    <name type="common">Tausch's goatgrass</name>
    <name type="synonym">Aegilops squarrosa</name>
    <dbReference type="NCBI Taxonomy" id="37682"/>
    <lineage>
        <taxon>Eukaryota</taxon>
        <taxon>Viridiplantae</taxon>
        <taxon>Streptophyta</taxon>
        <taxon>Embryophyta</taxon>
        <taxon>Tracheophyta</taxon>
        <taxon>Spermatophyta</taxon>
        <taxon>Magnoliopsida</taxon>
        <taxon>Liliopsida</taxon>
        <taxon>Poales</taxon>
        <taxon>Poaceae</taxon>
        <taxon>BOP clade</taxon>
        <taxon>Pooideae</taxon>
        <taxon>Triticodae</taxon>
        <taxon>Triticeae</taxon>
        <taxon>Triticinae</taxon>
        <taxon>Aegilops</taxon>
    </lineage>
</organism>
<feature type="region of interest" description="Disordered" evidence="1">
    <location>
        <begin position="212"/>
        <end position="240"/>
    </location>
</feature>
<dbReference type="PANTHER" id="PTHR36138:SF9">
    <property type="match status" value="1"/>
</dbReference>
<sequence>MGCCRPTKGRHSVCILGFHPTQSGGSAHQREPNPPLTKEKTTQSGPFLARRRWRRKQIGGAGGGRGRTDRLGLRVWSSARAPINMGPEAPELQPNPVDPAGRLVPEHSSMAIADVNMGLQAPELLSYHINRARPFYDEKWKSMNVGKKKTKKKIFRVPQHELDDILSYQVPAWPKVDKRYPSAAIEMEKMKEYFLAGREKMRREYEAHGYATFEAEVTDDEKEEDAAATTPHEEKDDNAAATSFHDKNDDAAATHIHEEKDDVPATSFHDKNDDAAATPTHEEKDYAAETSSPWIIPRGRGRRRFRPGVVKQASGVKKIT</sequence>
<evidence type="ECO:0000313" key="2">
    <source>
        <dbReference type="EnsemblPlants" id="EMT02248"/>
    </source>
</evidence>
<feature type="compositionally biased region" description="Basic and acidic residues" evidence="1">
    <location>
        <begin position="231"/>
        <end position="240"/>
    </location>
</feature>
<proteinExistence type="predicted"/>
<feature type="compositionally biased region" description="Basic and acidic residues" evidence="1">
    <location>
        <begin position="259"/>
        <end position="287"/>
    </location>
</feature>